<sequence length="6533" mass="692502">MKIMFTDGSQLYRSNGDKTPVIPVRIYPPENKNTTAPTFVAKDMGAFNSTSAKGQLTNLAESLLGTYQQDYYWVVKDASVGKHTLEGIPVTGYRALKDSDIASADTNNNIYVMVKYTKERGNGEPDGYYMVNVPINIVSGIYTSPQSKQFDNQAVTTGQIVNELKNGSMVLKDSNGSALTIPTDLSNADIEWLDSTGGPLTKAPIYVGSYKFELSPTGFNRLKSVNAGKTFENTPMDYTITEADVTATLNGKGERDYNGHVVSTDDLKNGSSSDPIKVTFTFPGNDGKANDTSYTYALVDGDYSWYTKSGNNYVAYNNSLEGSNGKPTGVGTYYLKINDTGKQNIQNWLKSKLGDKYFNSLKWSTSSFSDDSYAQFKINQEKVKFILGGEGSGVYTGSAQSINNIPPYVESGNNTIYFNTNYPDFQSANVQPTDVDWYTENSDGTLKKLDSAPTNVGTYYIKLKDSLISSLKDKLVQAAGYGLDGTTQNITFEDNGVGGQATYTITQADATATLGGSSSKTYDGAAVTLDEINSRNGDIKVTVSFPGVTDAQKTIILTANDYVWDTSDGHAPVDASTTPYKLKLSTTGISRVKSLIESEAGSGTDAQGNEVSNVKFAENAVGGSAKFTINEGTETRYIQYQFVDTDNNDSTVGSPVTVSGKAGQNVTISGLDVPTHYELATGQTIPTSITFLDQSTDSAKPTLVQIKLVHQHGETTQYETRQITVHYVYGAGEHAGQKAHDDAVLDVYYKRTGDTDLVTNKMVDTAPWLFDSSYNADGFSNGYKVVSGTWTSLPTSWNPVEAEVPTIDGYKAYLNGDWTKNKNGQQSTVPANNFVFPSYNSTGTTDSSKNSIAYTDASTVYEGTPEHTIYYIPAEQTEGRTITEHFKKYVNGDINDPNSYSDADVVTLPDGTKQSYAQIKVWYKKDASGFATNGSTDPSKWEATYSGWKWDSTAGDTSTPGFTVISGKDLWTGIASNNGKNSWNIKIPYLTDYEPVKFREDGSFNSDTFGAPSYKDGNTNNNQFTNATDPTWYFRNELTTFYVPKSLLNKTVTRTINITDPDGTVHSVAQKVTFNREARLNNDDTAVVLGGLKDDAYHFVPGDNVWNHKSTDRDGIPTGTWAEYNVMKSGYTALVDGNVATSVTEATVTPDTADTTVDVTYIKNSGTITISHDEVDQTYTGDSANTVIPSGITHNIQKSNDLLTWPTGAENVTLDSSDFSFASTNGNILTDKPVNVGTYHIVLNKQGLDKFKNLDSNFTWKYDPKTSYVVYKITKATPHVTFQGTGSKTYDGSALSSSDYSTQIGLAITDAPNAGNDPISLTAGTDYVWTKGSHKYTTAPVDAGDYTIELTDAGKNKIKAATANSDNLDWANAVISGTGSYKITEAAATAKLSGENNRDYNGLAVSTADLNNGGNITVTIAIPNSDKKISYTLQDGDYTWTTGSAPTDQGSYTLSLNKVNVLAHLKAQIAADSTWKGNVGIADSAMSGTATFTVNKKAAIVSLTGSTTVTYNGNRVETPLAQLKNKISCSGLVSGQSLDTSTLTVSDFDWYDGTTKLTSAPTNHGTYTIKLNAAGLAALQAKNTNYSLSIKADQNDYSYEIKTAKGSVVLNGSRTITFGNADPDYYTHYSVTLTTDPAVIHGFTPSYILQAGDLEFSSDNGRTWSTSVPTAVGTYQVKLSNAGRNNLIEANKDNGNITWPATNFSGIKTYVVEAATATATLAGHASMTYNGQAAELSNVNSGNIKVKITIPGTTSDHDYTLQAGDYTWNTTGHTAPTDAGNYTISFDLTATGKAHLKSFIDGIAGKGLAEASNVNIPTSVTGTADFKIKQLAITVNQDHSGEKTYDGDPASVSLDTLKNSLSGSGLVTGQHLDTSTLTASDFDWYQGATKLTSAPTDAGTYTIKLNARGLQALQTANKNYSFSAVTGDYGYTIRKAKATINLTGSQTKDYDGQVATITAANFTPSVATNNNINWNIPTTTHFVASDFIFTDARGNEITAPSVVGTYHVYLSASGLGKIKTDTTNYDWADGSLGTYTIQKNSDSTVSLANVGDGQSETYKGSAYGNTDINVSNYKLTLPTGFTYTLQAGDLEFVPSTDATNVGTYHVELSQAGKDHLNAADPTNFSFDFSKFNAGEGTFKIAKASASATFSGNGAKTYDGSAISGYAPTVKITAPGVSASENPALTAGTDYVWYKTDGEGHKTGSAITTAPVDAGTYVVELTDTGKDKIKAVNAANLTWTDDDITGTGSYVINKATATVKFANGVGQTVDYNGEANQFDAGKFLPTISTNNGQTLTLPSGVTLSVAAGDFTFDGTKMTTEPTDLGQYSIGLSDTGFTKLQSATNNYDWVNDALATYKIQKASGVKVTLSNVSGGQSETYKGTAYGQNDIVVDDYQITLGNGKTYTLQSGDLEFAPSQDPTNVGQYHIQLSKQGKDAISALDPTHYSYNVDTAGFGTFTITKADATIKFGGDATKTYDGSAISNYQFSYNPTEGFNAPGTTSTDFALTAGTDYVWYKTDSAGHKTGSALTTAPVNVGNYIVELTTAGINKIKAINSSNLNWTTVTGSGKYDIAPASATATIAGSATVTYTGSPAVIDYGSASSPNYTVTLSNGQTYTLQAGDLDFVANDHTNANSAGYILELTQAGLDHIKAAAGTTNDNYTWTFDSTGSSAKLIVKKADATWALSGDNSSQYTKTYDGQAVSTVDTGMKVTLTYPDPAGNSHDYSFGTSDYEIKDAASAVVTEMKNAGTYTISLTESGINKIKAIQADNLNWSGSGQITVTINKKALTDVSFSGSDNKKYDGTAGTINANKAGNWQATGLVSGESFNATGLTNADFKWDGSTPTNAGNYQIVLNDDGLHKLQANNANYDFSKVTGHIAYTIDKANATINLAGSQTKNYDGSAATIDATNFTPSVSTDNGVNWTIPSTTTFDSSDFIFTNDQGRQITAPTAIGNYHVYLSASGLSKIKTDTTNYDWVDGSLGTYTIQKNSDSTVSLANVSDGQSETYKGSAYGNTDIDVSDYKLTLPTGFTYTLQAGDLEFVPSTDAKNVGTYHVELSQAGKDHLNAADPSHFSFDFSKFDAGQGTFKITKASASAAFSGNGSKTYDGSAISGYAPTVVITAPGVTAADNPALTAGTDYVWTKDGHTYTSAPVDADTYTVELTAAGKDKIKAVNAANLTWTDAEITGTGTYTITKATPHVAFQGAGSKTYDGSALSNSDYTTQIGLVITDAPNAGENPISLTAGTDYVWTKDGHTYTTAPVDAGTYTIKLTTAGEDKIKAAIANGDNLDWANAGISGTGTYTINKASASATFQGTGSKTYNGSALSSTDYTTPIGVTITAPNTATTITLTAGTDYVWIKDGHTYTTAPVDAGTYTIELTEAGKNKIKAVNADNLNWTNTDITGTGSYVINKATATVNFATGAGQTVDYSGETGKFDPSKFTPVISTNNGQALTLPSGVTLSVAAGDFTFNGTKLTTEPTDLGQYTIGLSDTGFAKLQSATDNYNWINAASAVYKIQKADGVAVTLANVNGGQSEVYKDAAYGDTDIDVSDYKITLGNGKTYTLRDGDLEFAPSQDPTNVGQYHIQLSKQGKDAINALDPDHYSYNVDSAGFGTFTITKATPTVTFHGVGEKVFDGKPISSYTTPIGVTITAPGNPTITLDAGDYQFVASDGTVYAGNDAPVNVGDYKIELTDDGKAKIHNNTDNAANLDWANTDLSGLTDGSYKITEAAATAKLSGENARGYNGSAVSTADLNNGGNITVTITIPNSDKTISYTLQDDDYTWTAGYAPTDQGSYTLSLNKDHILQNLKDAIAADSAWKNNVDIVASALSGTATFTINKKVATVSLAGSTSVTYNGNQVETPLAQLKDKISGNDLVSGHSLDLSGLTAADFDWYDASGNKLDNAPTDHGTYTIKLNNAGLTALKNKNTNYDLSINDDQNSYSYEIKTAKGSVALNGSRTITFGNADPDYYTHYSVTLTTDPAVIHGFTPSYTLQAGDLEFSSDNGRTWSTTVPTTVGTYQVKLSNVGRNNIIAANKDNGNIDWPATNFTGIKTYIVEAATATATLAGNASMTYDGQAAELSDVNSGNIQVNVTIPGTTGNHAYTLQAGDYTWNTTDHTAPTDAGDYTISFNLTATGKAHLKSFIDGIAGAGNVEIPTSVTGNADFKINPLGITVNQGNSGEKTYDSNPAAVSLDTLKNSLSGSGLVAGQNLDTSTLTASAFDWYQGATKLTGAPTNAGTYTIKLSAAGLQALQAANKNYSFSVVTGDYGYTIKQANATIKLDPTTNQQTATWDGNNISLDLTKFKPSITTDNSHQATIDVPSTLTLTVGDYQITQDGTVKTPKEPGTYTVELTEQGWQKVRDAIDGHDNYQWTSIGSGTLTVNKATASITLNGRASVTYTGSTAQIPYGRHYTVTLSNGKTYTLQAGDLEFTTGENPINVGDYTVKLSAQGLRNIQNTVDGAHYTYTYDGNTAVLTVTPATATATIIGEGSHGYNGSAASLSEGTYSVTLSNGLTYTLRAGDYNFVDNDGNVIAAPTNFGSYKVDLTPQGKAAIEALTAVGTKNNYDWSFNSTATFNVTAAKMAIIVEGEASKVYDNTNAAISADDIANGRVTLKWGNSSKPSDVDFTLTADDFEVVDAAGQPVKDVNFNSATNTTTKTYYIKLKDSVLRNIQKQTKNYEFSLGDTNAFYTIYARKAALTLSGSQTVNYGSPEKLDLNKFQVTLSNWQGSGSAPTITLQAGDLEIDLDGKEAYTGTNAGLPINVGRYTVKITDQLRSRLKNDPRFSDYDFCDGHAERNTNSLGSNSAPIDEAHEPAVYIVQPRQIQVTINGSQSVKYGSNNYNDPSIINNNGQYTLHFGNIASRDASYFNGYRLQTGDLTFVSTPGDVGSYQVKLTAAGIAHLKAISGIDPNNYDWDVNVADARADFNVSQMPVTITVSDKTGETGQSVVFGNSMTIDPNNYQVTITTEDGQNLTGWTPSAGDLQFAGATPVNVGDQYKVTLSAQGLQSIENKFGTKNYTYTSAGKGNFKVTPAEATITLAGSDSKTYDGQAGSPSASKYTLTLPNRFTYNLTDADLEFVDGNGNLISAPVDAGDYHVALKDSVLTAIKDQDGNDGKNYTWTVVDKDAKYSITKATATVDFANDHHSQTVDYNGQSQFNTDNFVPTITTNNGQTLSVPSGLSVADGDFEFIKNGETTGSTTEPLDVGSYQVKLTKHGLDKISNGHTSNYDWTNNALGTYTINAINITISGNGSQTATYDGTSFGNDSGLDLSQFKPALDANGVAVPTIPSSGENALTADDHTIKQGSTEVTAPTKSGSYDVYLNANGLAKLKKLSGNFTWPADSEIKVGTFTIEQTSAKAVLSGSNHKTYDGQAASTADLNNGGNILVKITVKVGNENKAFDYQLQDGDYTWDNGSTPINASGNAYTLSLNKDVILAHLKNKIDQADPSLKGNYNLTVDDLSGQASFKINQKSITVVQSGSDNKTYDETPGSVTLDQLLNGLTASGLVSGQSLNTNGLTLDDFSWSAMDHTNVGTYQISLTPAGITKLQNDNPNYSFTPTGSFTYTINAAQASATLSGLGEKTYDGQAVSDADVQKQDANNDIKVRFTIPGDSNPTDITLTANDFNWNGSATIPAGAGTYTLTLNDHGKQAIKDHFATNQNIKWTDASFTGSATYTINKANGTITLNGFDSKTFDNQATTSLDGTKYSITVNGVKHDLASGQYKIVDADGNEVSPKNVGTYYVVLTDLASFEDGNYSWTVNSNGTQFANQIGTYTITAASATATLSGHNSKAYDGHPVTVTEINHGGTIEVTMTIDGLDPVTCKLAAGDYDWVDASGNSITAPTNAGHYFIKLNSSSLTNLQDALNSEYGNGNVVVDSTLTNSGQAEFDIVKAAQVIVHYQDVNGLTEPAGGWSGAAGTALPHDQTIKGEAGTTFTFDPTTGDWNYSADHYILVGHSGVSTYPSSGTTTADGNYYVGDYYVYLKHGTHTVPADHPEDKAGLKESDLNSSVTRKITVNTPNTTPTVITQTVKFIRNAIVDEVTGQITYSDWTVTGPADLPAYTAPTVAGYTASPANVAKVTPVQGQTVDNVTINYTANDQTVAIKLVDDDNGGSQVGSTIVKTGTTGETIDLELTVPAHYKLAVGQTLPTSYQFTAAGDQSITIHLVHVKKKVDGNTPNEIPTGVDHDQLIQKIDRTIHNQLPTGTVTVTQVATITRSAMYDEVTGKLSDFGSWSEDTTGWQAYPVSVPGYTAHIYEKVGTGASTEISSIEAVTVKNGQKPVTIDITYSSTAEPTDTDRDIALPINYVLQGNNQIIKHEIVSGKMGETKTLTFDIPTGYHLVGTLPSTIYKFTSYDPAPLIITIAEDGPDNPTPPSTPTSPTSPTGPTSPTSPSNPSNPTSPTSPTSPSNPSNPTSPTSPTSPNNPSNPTNPTSPTSPSNPSNPTSPTNPSKPGQVTTPGTPGTSAHPQNPGQPGTAGESVPPSTHGNVTKGAHSSSAKGKLPQTGNKDDELSALGIALLGATSLLGFGRKRRRDNQ</sequence>
<evidence type="ECO:0000256" key="1">
    <source>
        <dbReference type="ARBA" id="ARBA00022512"/>
    </source>
</evidence>
<dbReference type="EMBL" id="JQBW01000007">
    <property type="protein sequence ID" value="KRN58943.1"/>
    <property type="molecule type" value="Genomic_DNA"/>
</dbReference>
<dbReference type="Gene3D" id="3.10.430.110">
    <property type="match status" value="48"/>
</dbReference>
<evidence type="ECO:0000313" key="8">
    <source>
        <dbReference type="Proteomes" id="UP000050934"/>
    </source>
</evidence>
<keyword evidence="3" id="KW-0732">Signal</keyword>
<dbReference type="InterPro" id="IPR041495">
    <property type="entry name" value="Mub_B2"/>
</dbReference>
<dbReference type="InterPro" id="IPR019931">
    <property type="entry name" value="LPXTG_anchor"/>
</dbReference>
<comment type="caution">
    <text evidence="7">The sequence shown here is derived from an EMBL/GenBank/DDBJ whole genome shotgun (WGS) entry which is preliminary data.</text>
</comment>
<keyword evidence="8" id="KW-1185">Reference proteome</keyword>
<feature type="domain" description="Gram-positive cocci surface proteins LPxTG" evidence="6">
    <location>
        <begin position="6498"/>
        <end position="6533"/>
    </location>
</feature>
<dbReference type="PROSITE" id="PS50847">
    <property type="entry name" value="GRAM_POS_ANCHORING"/>
    <property type="match status" value="1"/>
</dbReference>
<evidence type="ECO:0000256" key="3">
    <source>
        <dbReference type="ARBA" id="ARBA00022729"/>
    </source>
</evidence>
<name>A0A0R2I195_9LACO</name>
<feature type="compositionally biased region" description="Polar residues" evidence="5">
    <location>
        <begin position="6478"/>
        <end position="6494"/>
    </location>
</feature>
<protein>
    <submittedName>
        <fullName evidence="7">LPXTG-motif cell wall anchor domain protein</fullName>
    </submittedName>
</protein>
<dbReference type="InterPro" id="IPR041277">
    <property type="entry name" value="MBG_Lactobacillales"/>
</dbReference>
<gene>
    <name evidence="7" type="ORF">IV45_GL000274</name>
</gene>
<dbReference type="STRING" id="396268.IV45_GL000274"/>
<dbReference type="Pfam" id="PF17966">
    <property type="entry name" value="Muc_B2"/>
    <property type="match status" value="1"/>
</dbReference>
<dbReference type="Pfam" id="PF00746">
    <property type="entry name" value="Gram_pos_anchor"/>
    <property type="match status" value="1"/>
</dbReference>
<feature type="region of interest" description="Disordered" evidence="5">
    <location>
        <begin position="6359"/>
        <end position="6505"/>
    </location>
</feature>
<organism evidence="7 8">
    <name type="scientific">Limosilactobacillus secaliphilus</name>
    <dbReference type="NCBI Taxonomy" id="396268"/>
    <lineage>
        <taxon>Bacteria</taxon>
        <taxon>Bacillati</taxon>
        <taxon>Bacillota</taxon>
        <taxon>Bacilli</taxon>
        <taxon>Lactobacillales</taxon>
        <taxon>Lactobacillaceae</taxon>
        <taxon>Limosilactobacillus</taxon>
    </lineage>
</organism>
<keyword evidence="1" id="KW-0134">Cell wall</keyword>
<dbReference type="PANTHER" id="PTHR24216:SF65">
    <property type="entry name" value="PAXILLIN-LIKE PROTEIN 1"/>
    <property type="match status" value="1"/>
</dbReference>
<reference evidence="7 8" key="1">
    <citation type="journal article" date="2015" name="Genome Announc.">
        <title>Expanding the biotechnology potential of lactobacilli through comparative genomics of 213 strains and associated genera.</title>
        <authorList>
            <person name="Sun Z."/>
            <person name="Harris H.M."/>
            <person name="McCann A."/>
            <person name="Guo C."/>
            <person name="Argimon S."/>
            <person name="Zhang W."/>
            <person name="Yang X."/>
            <person name="Jeffery I.B."/>
            <person name="Cooney J.C."/>
            <person name="Kagawa T.F."/>
            <person name="Liu W."/>
            <person name="Song Y."/>
            <person name="Salvetti E."/>
            <person name="Wrobel A."/>
            <person name="Rasinkangas P."/>
            <person name="Parkhill J."/>
            <person name="Rea M.C."/>
            <person name="O'Sullivan O."/>
            <person name="Ritari J."/>
            <person name="Douillard F.P."/>
            <person name="Paul Ross R."/>
            <person name="Yang R."/>
            <person name="Briner A.E."/>
            <person name="Felis G.E."/>
            <person name="de Vos W.M."/>
            <person name="Barrangou R."/>
            <person name="Klaenhammer T.R."/>
            <person name="Caufield P.W."/>
            <person name="Cui Y."/>
            <person name="Zhang H."/>
            <person name="O'Toole P.W."/>
        </authorList>
    </citation>
    <scope>NUCLEOTIDE SEQUENCE [LARGE SCALE GENOMIC DNA]</scope>
    <source>
        <strain evidence="7 8">DSM 17896</strain>
    </source>
</reference>
<evidence type="ECO:0000256" key="2">
    <source>
        <dbReference type="ARBA" id="ARBA00022525"/>
    </source>
</evidence>
<evidence type="ECO:0000256" key="4">
    <source>
        <dbReference type="ARBA" id="ARBA00023088"/>
    </source>
</evidence>
<proteinExistence type="predicted"/>
<feature type="compositionally biased region" description="Low complexity" evidence="5">
    <location>
        <begin position="6375"/>
        <end position="6460"/>
    </location>
</feature>
<dbReference type="Proteomes" id="UP000050934">
    <property type="component" value="Unassembled WGS sequence"/>
</dbReference>
<accession>A0A0R2I195</accession>
<evidence type="ECO:0000256" key="5">
    <source>
        <dbReference type="SAM" id="MobiDB-lite"/>
    </source>
</evidence>
<evidence type="ECO:0000313" key="7">
    <source>
        <dbReference type="EMBL" id="KRN58943.1"/>
    </source>
</evidence>
<dbReference type="NCBIfam" id="TIGR01167">
    <property type="entry name" value="LPXTG_anchor"/>
    <property type="match status" value="1"/>
</dbReference>
<dbReference type="Gene3D" id="2.60.40.4300">
    <property type="match status" value="3"/>
</dbReference>
<keyword evidence="4" id="KW-0572">Peptidoglycan-anchor</keyword>
<dbReference type="PATRIC" id="fig|396268.3.peg.277"/>
<dbReference type="Pfam" id="PF17883">
    <property type="entry name" value="MBG"/>
    <property type="match status" value="48"/>
</dbReference>
<dbReference type="Gene3D" id="3.10.20.320">
    <property type="entry name" value="Putative peptidoglycan bound protein (lpxtg motif)"/>
    <property type="match status" value="2"/>
</dbReference>
<keyword evidence="2" id="KW-0964">Secreted</keyword>
<evidence type="ECO:0000259" key="6">
    <source>
        <dbReference type="PROSITE" id="PS50847"/>
    </source>
</evidence>
<dbReference type="PANTHER" id="PTHR24216">
    <property type="entry name" value="PAXILLIN-RELATED"/>
    <property type="match status" value="1"/>
</dbReference>